<accession>A0A3M6TNY4</accession>
<comment type="caution">
    <text evidence="1">The sequence shown here is derived from an EMBL/GenBank/DDBJ whole genome shotgun (WGS) entry which is preliminary data.</text>
</comment>
<evidence type="ECO:0000313" key="2">
    <source>
        <dbReference type="Proteomes" id="UP000275408"/>
    </source>
</evidence>
<evidence type="ECO:0000313" key="1">
    <source>
        <dbReference type="EMBL" id="RMX43090.1"/>
    </source>
</evidence>
<protein>
    <submittedName>
        <fullName evidence="1">Uncharacterized protein</fullName>
    </submittedName>
</protein>
<dbReference type="AlphaFoldDB" id="A0A3M6TNY4"/>
<name>A0A3M6TNY4_POCDA</name>
<reference evidence="1 2" key="1">
    <citation type="journal article" date="2018" name="Sci. Rep.">
        <title>Comparative analysis of the Pocillopora damicornis genome highlights role of immune system in coral evolution.</title>
        <authorList>
            <person name="Cunning R."/>
            <person name="Bay R.A."/>
            <person name="Gillette P."/>
            <person name="Baker A.C."/>
            <person name="Traylor-Knowles N."/>
        </authorList>
    </citation>
    <scope>NUCLEOTIDE SEQUENCE [LARGE SCALE GENOMIC DNA]</scope>
    <source>
        <strain evidence="1">RSMAS</strain>
        <tissue evidence="1">Whole animal</tissue>
    </source>
</reference>
<keyword evidence="2" id="KW-1185">Reference proteome</keyword>
<gene>
    <name evidence="1" type="ORF">pdam_00006848</name>
</gene>
<sequence length="62" mass="7199">TKEDEPASIISSKLNPLFCDDEWERCINEYMSSLSAGVPVILLFPKRFYKEFEEKSGHPKTF</sequence>
<proteinExistence type="predicted"/>
<organism evidence="1 2">
    <name type="scientific">Pocillopora damicornis</name>
    <name type="common">Cauliflower coral</name>
    <name type="synonym">Millepora damicornis</name>
    <dbReference type="NCBI Taxonomy" id="46731"/>
    <lineage>
        <taxon>Eukaryota</taxon>
        <taxon>Metazoa</taxon>
        <taxon>Cnidaria</taxon>
        <taxon>Anthozoa</taxon>
        <taxon>Hexacorallia</taxon>
        <taxon>Scleractinia</taxon>
        <taxon>Astrocoeniina</taxon>
        <taxon>Pocilloporidae</taxon>
        <taxon>Pocillopora</taxon>
    </lineage>
</organism>
<dbReference type="EMBL" id="RCHS01003243">
    <property type="protein sequence ID" value="RMX43090.1"/>
    <property type="molecule type" value="Genomic_DNA"/>
</dbReference>
<dbReference type="Proteomes" id="UP000275408">
    <property type="component" value="Unassembled WGS sequence"/>
</dbReference>
<feature type="non-terminal residue" evidence="1">
    <location>
        <position position="1"/>
    </location>
</feature>